<dbReference type="PANTHER" id="PTHR33223:SF8">
    <property type="entry name" value="OS04G0172440 PROTEIN"/>
    <property type="match status" value="1"/>
</dbReference>
<evidence type="ECO:0000313" key="2">
    <source>
        <dbReference type="Proteomes" id="UP001174677"/>
    </source>
</evidence>
<dbReference type="Proteomes" id="UP001174677">
    <property type="component" value="Chromosome 10"/>
</dbReference>
<gene>
    <name evidence="1" type="ORF">P3X46_018296</name>
</gene>
<reference evidence="1 2" key="1">
    <citation type="journal article" date="2023" name="Plant Biotechnol. J.">
        <title>Chromosome-level wild Hevea brasiliensis genome provides new tools for genomic-assisted breeding and valuable loci to elevate rubber yield.</title>
        <authorList>
            <person name="Cheng H."/>
            <person name="Song X."/>
            <person name="Hu Y."/>
            <person name="Wu T."/>
            <person name="Yang Q."/>
            <person name="An Z."/>
            <person name="Feng S."/>
            <person name="Deng Z."/>
            <person name="Wu W."/>
            <person name="Zeng X."/>
            <person name="Tu M."/>
            <person name="Wang X."/>
            <person name="Huang H."/>
        </authorList>
    </citation>
    <scope>NUCLEOTIDE SEQUENCE [LARGE SCALE GENOMIC DNA]</scope>
    <source>
        <strain evidence="1">MT/VB/25A 57/8</strain>
    </source>
</reference>
<keyword evidence="2" id="KW-1185">Reference proteome</keyword>
<evidence type="ECO:0008006" key="3">
    <source>
        <dbReference type="Google" id="ProtNLM"/>
    </source>
</evidence>
<dbReference type="PANTHER" id="PTHR33223">
    <property type="entry name" value="CCHC-TYPE DOMAIN-CONTAINING PROTEIN"/>
    <property type="match status" value="1"/>
</dbReference>
<name>A0ABQ9LU43_HEVBR</name>
<accession>A0ABQ9LU43</accession>
<protein>
    <recommendedName>
        <fullName evidence="3">Retrotransposon gag domain-containing protein</fullName>
    </recommendedName>
</protein>
<sequence length="248" mass="28291">MGGENKTRENEKLSALEERLRAIEGLNMYGSVDVASLRLVPNVVVPPKFKVPDFDKYTGNSDPHIHLATYIAKMSALTEDDRLLVHFFHESLSGAALRWYLQNLVQRDRESFKEYAQRWREKLIMVPDFSLNIFPDVLAVRTDTGHRNSRMYGVITGRVLQLFPSNLNFVLEIYLMQTVEGTTTLVLLHEENHISLVGEIPWLEPLRRKWRVMLHCSGEALGHERICSGSSEHLSASTGHVPTNGRLL</sequence>
<proteinExistence type="predicted"/>
<dbReference type="EMBL" id="JARPOI010000010">
    <property type="protein sequence ID" value="KAJ9170168.1"/>
    <property type="molecule type" value="Genomic_DNA"/>
</dbReference>
<organism evidence="1 2">
    <name type="scientific">Hevea brasiliensis</name>
    <name type="common">Para rubber tree</name>
    <name type="synonym">Siphonia brasiliensis</name>
    <dbReference type="NCBI Taxonomy" id="3981"/>
    <lineage>
        <taxon>Eukaryota</taxon>
        <taxon>Viridiplantae</taxon>
        <taxon>Streptophyta</taxon>
        <taxon>Embryophyta</taxon>
        <taxon>Tracheophyta</taxon>
        <taxon>Spermatophyta</taxon>
        <taxon>Magnoliopsida</taxon>
        <taxon>eudicotyledons</taxon>
        <taxon>Gunneridae</taxon>
        <taxon>Pentapetalae</taxon>
        <taxon>rosids</taxon>
        <taxon>fabids</taxon>
        <taxon>Malpighiales</taxon>
        <taxon>Euphorbiaceae</taxon>
        <taxon>Crotonoideae</taxon>
        <taxon>Micrandreae</taxon>
        <taxon>Hevea</taxon>
    </lineage>
</organism>
<evidence type="ECO:0000313" key="1">
    <source>
        <dbReference type="EMBL" id="KAJ9170168.1"/>
    </source>
</evidence>
<comment type="caution">
    <text evidence="1">The sequence shown here is derived from an EMBL/GenBank/DDBJ whole genome shotgun (WGS) entry which is preliminary data.</text>
</comment>